<keyword evidence="1" id="KW-0812">Transmembrane</keyword>
<keyword evidence="1" id="KW-0472">Membrane</keyword>
<dbReference type="EMBL" id="LT608166">
    <property type="protein sequence ID" value="SCN63758.1"/>
    <property type="molecule type" value="Genomic_DNA"/>
</dbReference>
<dbReference type="KEGG" id="pcb:PCHAS_1466300"/>
<keyword evidence="1" id="KW-1133">Transmembrane helix</keyword>
<dbReference type="EMBL" id="LK022891">
    <property type="protein sequence ID" value="VTZ71339.1"/>
    <property type="molecule type" value="Genomic_DNA"/>
</dbReference>
<dbReference type="AlphaFoldDB" id="A0A077TU24"/>
<dbReference type="GeneID" id="3498087"/>
<proteinExistence type="predicted"/>
<evidence type="ECO:0000313" key="4">
    <source>
        <dbReference type="Proteomes" id="UP000071118"/>
    </source>
</evidence>
<reference evidence="3" key="3">
    <citation type="submission" date="2019-05" db="EMBL/GenBank/DDBJ databases">
        <authorList>
            <consortium name="Pathogen Informatics"/>
        </authorList>
    </citation>
    <scope>NUCLEOTIDE SEQUENCE</scope>
    <source>
        <strain evidence="3">AS</strain>
        <strain evidence="2 5">CB</strain>
    </source>
</reference>
<dbReference type="VEuPathDB" id="PlasmoDB:PCHAS_1466300"/>
<dbReference type="Proteomes" id="UP000195489">
    <property type="component" value="Chromosome 14"/>
</dbReference>
<dbReference type="OrthoDB" id="375351at2759"/>
<keyword evidence="4" id="KW-1185">Reference proteome</keyword>
<sequence length="134" mass="15469">MGKEKGNFNLNGILNLPKKTKSTNSGSCVSVTREDTKLVSDHNRDNLRYQDDDQASNYTFYDYSKRFLTILNYIFCILGIICAWGAIDTIIKIISKENIYVSLACYSFILIVSLITIMLYIKLVDKDYKPYDFF</sequence>
<evidence type="ECO:0000313" key="2">
    <source>
        <dbReference type="EMBL" id="SCN63758.1"/>
    </source>
</evidence>
<dbReference type="RefSeq" id="XP_016655102.1">
    <property type="nucleotide sequence ID" value="XM_016799865.1"/>
</dbReference>
<evidence type="ECO:0000313" key="5">
    <source>
        <dbReference type="Proteomes" id="UP000195489"/>
    </source>
</evidence>
<reference evidence="3" key="2">
    <citation type="submission" date="2014-05" db="EMBL/GenBank/DDBJ databases">
        <authorList>
            <person name="Aslett M.A."/>
            <person name="De Silva N."/>
        </authorList>
    </citation>
    <scope>NUCLEOTIDE SEQUENCE</scope>
    <source>
        <strain evidence="3">AS</strain>
    </source>
</reference>
<protein>
    <submittedName>
        <fullName evidence="3">Uncharacterized protein</fullName>
    </submittedName>
</protein>
<accession>A0A077TU24</accession>
<dbReference type="Proteomes" id="UP000071118">
    <property type="component" value="Chromosome 14"/>
</dbReference>
<reference evidence="3 4" key="1">
    <citation type="journal article" date="2014" name="BMC Biol.">
        <title>A comprehensive evaluation of rodent malaria parasite genomes and gene expression.</title>
        <authorList>
            <person name="Otto T.D."/>
            <person name="Bohme U."/>
            <person name="Jackson A.P."/>
            <person name="Hunt M."/>
            <person name="Franke-Fayard B."/>
            <person name="Hoeijmakers W.A."/>
            <person name="Religa A.A."/>
            <person name="Robertson L."/>
            <person name="Sanders M."/>
            <person name="Ogun S.A."/>
            <person name="Cunningham D."/>
            <person name="Erhart A."/>
            <person name="Billker O."/>
            <person name="Khan S.M."/>
            <person name="Stunnenberg H.G."/>
            <person name="Langhorne J."/>
            <person name="Holder A.A."/>
            <person name="Waters A.P."/>
            <person name="Newbold C.I."/>
            <person name="Pain A."/>
            <person name="Berriman M."/>
            <person name="Janse C.J."/>
        </authorList>
    </citation>
    <scope>NUCLEOTIDE SEQUENCE [LARGE SCALE GENOMIC DNA]</scope>
    <source>
        <strain evidence="3 4">AS</strain>
    </source>
</reference>
<evidence type="ECO:0000256" key="1">
    <source>
        <dbReference type="SAM" id="Phobius"/>
    </source>
</evidence>
<name>A0A077TU24_PLACU</name>
<gene>
    <name evidence="3" type="ORF">PCHAS_1466300</name>
    <name evidence="2" type="ORF">PCHCB_000488200</name>
</gene>
<organism evidence="3 4">
    <name type="scientific">Plasmodium chabaudi chabaudi</name>
    <dbReference type="NCBI Taxonomy" id="31271"/>
    <lineage>
        <taxon>Eukaryota</taxon>
        <taxon>Sar</taxon>
        <taxon>Alveolata</taxon>
        <taxon>Apicomplexa</taxon>
        <taxon>Aconoidasida</taxon>
        <taxon>Haemosporida</taxon>
        <taxon>Plasmodiidae</taxon>
        <taxon>Plasmodium</taxon>
        <taxon>Plasmodium (Vinckeia)</taxon>
    </lineage>
</organism>
<feature type="transmembrane region" description="Helical" evidence="1">
    <location>
        <begin position="67"/>
        <end position="87"/>
    </location>
</feature>
<feature type="transmembrane region" description="Helical" evidence="1">
    <location>
        <begin position="99"/>
        <end position="121"/>
    </location>
</feature>
<evidence type="ECO:0000313" key="3">
    <source>
        <dbReference type="EMBL" id="VTZ71339.1"/>
    </source>
</evidence>